<dbReference type="KEGG" id="mtar:DF168_00772"/>
<keyword evidence="4 7" id="KW-0808">Transferase</keyword>
<protein>
    <submittedName>
        <fullName evidence="9">Ribosomal RNA small subunit methyltransferase A</fullName>
        <ecNumber evidence="9">2.1.1.182</ecNumber>
    </submittedName>
</protein>
<gene>
    <name evidence="9" type="primary">ksgA</name>
    <name evidence="9" type="ORF">DF168_00772</name>
</gene>
<evidence type="ECO:0000256" key="3">
    <source>
        <dbReference type="ARBA" id="ARBA00022603"/>
    </source>
</evidence>
<dbReference type="PROSITE" id="PS51689">
    <property type="entry name" value="SAM_RNA_A_N6_MT"/>
    <property type="match status" value="1"/>
</dbReference>
<feature type="binding site" evidence="7">
    <location>
        <position position="105"/>
    </location>
    <ligand>
        <name>S-adenosyl-L-methionine</name>
        <dbReference type="ChEBI" id="CHEBI:59789"/>
    </ligand>
</feature>
<organism evidence="9 10">
    <name type="scientific">Candidatus Moanibacter tarae</name>
    <dbReference type="NCBI Taxonomy" id="2200854"/>
    <lineage>
        <taxon>Bacteria</taxon>
        <taxon>Pseudomonadati</taxon>
        <taxon>Verrucomicrobiota</taxon>
        <taxon>Opitutia</taxon>
        <taxon>Puniceicoccales</taxon>
        <taxon>Puniceicoccales incertae sedis</taxon>
        <taxon>Candidatus Moanibacter</taxon>
    </lineage>
</organism>
<keyword evidence="5 7" id="KW-0949">S-adenosyl-L-methionine</keyword>
<dbReference type="EC" id="2.1.1.182" evidence="9"/>
<dbReference type="InterPro" id="IPR020598">
    <property type="entry name" value="rRNA_Ade_methylase_Trfase_N"/>
</dbReference>
<keyword evidence="6 7" id="KW-0694">RNA-binding</keyword>
<evidence type="ECO:0000256" key="6">
    <source>
        <dbReference type="ARBA" id="ARBA00022884"/>
    </source>
</evidence>
<keyword evidence="2" id="KW-0698">rRNA processing</keyword>
<dbReference type="GO" id="GO:0003723">
    <property type="term" value="F:RNA binding"/>
    <property type="evidence" value="ECO:0007669"/>
    <property type="project" value="UniProtKB-UniRule"/>
</dbReference>
<evidence type="ECO:0000256" key="7">
    <source>
        <dbReference type="PROSITE-ProRule" id="PRU01026"/>
    </source>
</evidence>
<accession>A0A2Z4AL60</accession>
<feature type="binding site" evidence="7">
    <location>
        <position position="30"/>
    </location>
    <ligand>
        <name>S-adenosyl-L-methionine</name>
        <dbReference type="ChEBI" id="CHEBI:59789"/>
    </ligand>
</feature>
<dbReference type="PROSITE" id="PS01131">
    <property type="entry name" value="RRNA_A_DIMETH"/>
    <property type="match status" value="1"/>
</dbReference>
<feature type="binding site" evidence="7">
    <location>
        <position position="78"/>
    </location>
    <ligand>
        <name>S-adenosyl-L-methionine</name>
        <dbReference type="ChEBI" id="CHEBI:59789"/>
    </ligand>
</feature>
<evidence type="ECO:0000256" key="2">
    <source>
        <dbReference type="ARBA" id="ARBA00022552"/>
    </source>
</evidence>
<dbReference type="NCBIfam" id="TIGR00755">
    <property type="entry name" value="ksgA"/>
    <property type="match status" value="1"/>
</dbReference>
<dbReference type="EMBL" id="CP029803">
    <property type="protein sequence ID" value="AWT59580.1"/>
    <property type="molecule type" value="Genomic_DNA"/>
</dbReference>
<feature type="domain" description="Ribosomal RNA adenine methylase transferase N-terminal" evidence="8">
    <location>
        <begin position="37"/>
        <end position="216"/>
    </location>
</feature>
<sequence>MKNSHLLTLTDTRKLVAELGLRPKRKLGQNFLVDKNIAQRVIALSEITEEDKVIEIGPGLGAITGAILTKGATVFAIEADNILHGFLSNSLALEFPSSLKLLKGDAVKEPLAGFKPTPGVVSQIESVKIVSNLPYAISSPWMNSVMEGPLPSSMTLMLQKETADRFTASIGSRELGLISIQIKSTYILEKRAAVSRRCFYPKPDVDSYLCRFHLKSQPYVFSKTSKKLIRQIFTQRRKQIGGICRNQPTLQPWLQVLLEAKISHRTRPEAIPLKMWQELDRLLCIKERDYLK</sequence>
<dbReference type="Gene3D" id="1.10.8.100">
    <property type="entry name" value="Ribosomal RNA adenine dimethylase-like, domain 2"/>
    <property type="match status" value="1"/>
</dbReference>
<dbReference type="InterPro" id="IPR023165">
    <property type="entry name" value="rRNA_Ade_diMease-like_C"/>
</dbReference>
<dbReference type="GO" id="GO:0052908">
    <property type="term" value="F:16S rRNA (adenine(1518)-N(6)/adenine(1519)-N(6))-dimethyltransferase activity"/>
    <property type="evidence" value="ECO:0007669"/>
    <property type="project" value="UniProtKB-EC"/>
</dbReference>
<dbReference type="InterPro" id="IPR001737">
    <property type="entry name" value="KsgA/Erm"/>
</dbReference>
<dbReference type="InterPro" id="IPR020596">
    <property type="entry name" value="rRNA_Ade_Mease_Trfase_CS"/>
</dbReference>
<keyword evidence="1" id="KW-0963">Cytoplasm</keyword>
<evidence type="ECO:0000313" key="9">
    <source>
        <dbReference type="EMBL" id="AWT59580.1"/>
    </source>
</evidence>
<comment type="similarity">
    <text evidence="7">Belongs to the class I-like SAM-binding methyltransferase superfamily. rRNA adenine N(6)-methyltransferase family.</text>
</comment>
<dbReference type="SUPFAM" id="SSF53335">
    <property type="entry name" value="S-adenosyl-L-methionine-dependent methyltransferases"/>
    <property type="match status" value="1"/>
</dbReference>
<dbReference type="PANTHER" id="PTHR11727:SF7">
    <property type="entry name" value="DIMETHYLADENOSINE TRANSFERASE-RELATED"/>
    <property type="match status" value="1"/>
</dbReference>
<dbReference type="InterPro" id="IPR011530">
    <property type="entry name" value="rRNA_adenine_dimethylase"/>
</dbReference>
<evidence type="ECO:0000259" key="8">
    <source>
        <dbReference type="SMART" id="SM00650"/>
    </source>
</evidence>
<feature type="binding site" evidence="7">
    <location>
        <position position="132"/>
    </location>
    <ligand>
        <name>S-adenosyl-L-methionine</name>
        <dbReference type="ChEBI" id="CHEBI:59789"/>
    </ligand>
</feature>
<evidence type="ECO:0000256" key="5">
    <source>
        <dbReference type="ARBA" id="ARBA00022691"/>
    </source>
</evidence>
<proteinExistence type="inferred from homology"/>
<evidence type="ECO:0000256" key="4">
    <source>
        <dbReference type="ARBA" id="ARBA00022679"/>
    </source>
</evidence>
<keyword evidence="3 7" id="KW-0489">Methyltransferase</keyword>
<dbReference type="PANTHER" id="PTHR11727">
    <property type="entry name" value="DIMETHYLADENOSINE TRANSFERASE"/>
    <property type="match status" value="1"/>
</dbReference>
<feature type="binding site" evidence="7">
    <location>
        <position position="32"/>
    </location>
    <ligand>
        <name>S-adenosyl-L-methionine</name>
        <dbReference type="ChEBI" id="CHEBI:59789"/>
    </ligand>
</feature>
<evidence type="ECO:0000256" key="1">
    <source>
        <dbReference type="ARBA" id="ARBA00022490"/>
    </source>
</evidence>
<reference evidence="9 10" key="1">
    <citation type="submission" date="2018-06" db="EMBL/GenBank/DDBJ databases">
        <title>Draft Genome Sequence of a Novel Marine Bacterium Related to the Verrucomicrobia.</title>
        <authorList>
            <person name="Vosseberg J."/>
            <person name="Martijn J."/>
            <person name="Ettema T.J.G."/>
        </authorList>
    </citation>
    <scope>NUCLEOTIDE SEQUENCE [LARGE SCALE GENOMIC DNA]</scope>
    <source>
        <strain evidence="9">TARA_B100001123</strain>
    </source>
</reference>
<dbReference type="Pfam" id="PF00398">
    <property type="entry name" value="RrnaAD"/>
    <property type="match status" value="1"/>
</dbReference>
<dbReference type="Proteomes" id="UP000247465">
    <property type="component" value="Chromosome"/>
</dbReference>
<evidence type="ECO:0000313" key="10">
    <source>
        <dbReference type="Proteomes" id="UP000247465"/>
    </source>
</evidence>
<dbReference type="InterPro" id="IPR029063">
    <property type="entry name" value="SAM-dependent_MTases_sf"/>
</dbReference>
<name>A0A2Z4AL60_9BACT</name>
<dbReference type="Gene3D" id="3.40.50.150">
    <property type="entry name" value="Vaccinia Virus protein VP39"/>
    <property type="match status" value="1"/>
</dbReference>
<dbReference type="SMART" id="SM00650">
    <property type="entry name" value="rADc"/>
    <property type="match status" value="1"/>
</dbReference>
<feature type="binding site" evidence="7">
    <location>
        <position position="57"/>
    </location>
    <ligand>
        <name>S-adenosyl-L-methionine</name>
        <dbReference type="ChEBI" id="CHEBI:59789"/>
    </ligand>
</feature>
<dbReference type="AlphaFoldDB" id="A0A2Z4AL60"/>